<reference evidence="1 2" key="1">
    <citation type="journal article" date="2009" name="Stand. Genomic Sci.">
        <title>Complete genome sequence of Kangiella koreensis type strain (SW-125).</title>
        <authorList>
            <person name="Han C."/>
            <person name="Sikorski J."/>
            <person name="Lapidus A."/>
            <person name="Nolan M."/>
            <person name="Glavina Del Rio T."/>
            <person name="Tice H."/>
            <person name="Cheng J.F."/>
            <person name="Lucas S."/>
            <person name="Chen F."/>
            <person name="Copeland A."/>
            <person name="Ivanova N."/>
            <person name="Mavromatis K."/>
            <person name="Ovchinnikova G."/>
            <person name="Pati A."/>
            <person name="Bruce D."/>
            <person name="Goodwin L."/>
            <person name="Pitluck S."/>
            <person name="Chen A."/>
            <person name="Palaniappan K."/>
            <person name="Land M."/>
            <person name="Hauser L."/>
            <person name="Chang Y.J."/>
            <person name="Jeffries C.D."/>
            <person name="Chain P."/>
            <person name="Saunders E."/>
            <person name="Brettin T."/>
            <person name="Goker M."/>
            <person name="Tindall B.J."/>
            <person name="Bristow J."/>
            <person name="Eisen J.A."/>
            <person name="Markowitz V."/>
            <person name="Hugenholtz P."/>
            <person name="Kyrpides N.C."/>
            <person name="Klenk H.P."/>
            <person name="Detter J.C."/>
        </authorList>
    </citation>
    <scope>NUCLEOTIDE SEQUENCE [LARGE SCALE GENOMIC DNA]</scope>
    <source>
        <strain evidence="2">DSM 16069 / KCTC 12182 / SW-125</strain>
    </source>
</reference>
<sequence length="81" mass="8847">MSGNIMLSVKNMRATICALIDNPGEVELAESWIEENRDKLMFISDQNACGCCVMGWDVEGPDEVVSTLPQHISASSEWADG</sequence>
<keyword evidence="2" id="KW-1185">Reference proteome</keyword>
<name>C7R7Q4_KANKD</name>
<dbReference type="Proteomes" id="UP000001231">
    <property type="component" value="Chromosome"/>
</dbReference>
<evidence type="ECO:0000313" key="1">
    <source>
        <dbReference type="EMBL" id="ACV27587.1"/>
    </source>
</evidence>
<evidence type="ECO:0000313" key="2">
    <source>
        <dbReference type="Proteomes" id="UP000001231"/>
    </source>
</evidence>
<dbReference type="AlphaFoldDB" id="C7R7Q4"/>
<dbReference type="KEGG" id="kko:Kkor_2177"/>
<dbReference type="HOGENOM" id="CLU_2754902_0_0_6"/>
<proteinExistence type="predicted"/>
<organism evidence="1 2">
    <name type="scientific">Kangiella koreensis (strain DSM 16069 / JCM 12317 / KCTC 12182 / SW-125)</name>
    <dbReference type="NCBI Taxonomy" id="523791"/>
    <lineage>
        <taxon>Bacteria</taxon>
        <taxon>Pseudomonadati</taxon>
        <taxon>Pseudomonadota</taxon>
        <taxon>Gammaproteobacteria</taxon>
        <taxon>Kangiellales</taxon>
        <taxon>Kangiellaceae</taxon>
        <taxon>Kangiella</taxon>
    </lineage>
</organism>
<dbReference type="eggNOG" id="ENOG5033GA4">
    <property type="taxonomic scope" value="Bacteria"/>
</dbReference>
<protein>
    <submittedName>
        <fullName evidence="1">Uncharacterized protein</fullName>
    </submittedName>
</protein>
<dbReference type="EMBL" id="CP001707">
    <property type="protein sequence ID" value="ACV27587.1"/>
    <property type="molecule type" value="Genomic_DNA"/>
</dbReference>
<gene>
    <name evidence="1" type="ordered locus">Kkor_2177</name>
</gene>
<dbReference type="InParanoid" id="C7R7Q4"/>
<accession>C7R7Q4</accession>